<evidence type="ECO:0000313" key="1">
    <source>
        <dbReference type="EMBL" id="KAK3856276.1"/>
    </source>
</evidence>
<protein>
    <submittedName>
        <fullName evidence="1">Uncharacterized protein</fullName>
    </submittedName>
</protein>
<comment type="caution">
    <text evidence="1">The sequence shown here is derived from an EMBL/GenBank/DDBJ whole genome shotgun (WGS) entry which is preliminary data.</text>
</comment>
<name>A0AAE1BSX4_PETCI</name>
<dbReference type="InterPro" id="IPR029245">
    <property type="entry name" value="DUF4528"/>
</dbReference>
<dbReference type="EMBL" id="JAWQEG010005937">
    <property type="protein sequence ID" value="KAK3856276.1"/>
    <property type="molecule type" value="Genomic_DNA"/>
</dbReference>
<evidence type="ECO:0000313" key="2">
    <source>
        <dbReference type="Proteomes" id="UP001286313"/>
    </source>
</evidence>
<accession>A0AAE1BSX4</accession>
<organism evidence="1 2">
    <name type="scientific">Petrolisthes cinctipes</name>
    <name type="common">Flat porcelain crab</name>
    <dbReference type="NCBI Taxonomy" id="88211"/>
    <lineage>
        <taxon>Eukaryota</taxon>
        <taxon>Metazoa</taxon>
        <taxon>Ecdysozoa</taxon>
        <taxon>Arthropoda</taxon>
        <taxon>Crustacea</taxon>
        <taxon>Multicrustacea</taxon>
        <taxon>Malacostraca</taxon>
        <taxon>Eumalacostraca</taxon>
        <taxon>Eucarida</taxon>
        <taxon>Decapoda</taxon>
        <taxon>Pleocyemata</taxon>
        <taxon>Anomura</taxon>
        <taxon>Galatheoidea</taxon>
        <taxon>Porcellanidae</taxon>
        <taxon>Petrolisthes</taxon>
    </lineage>
</organism>
<reference evidence="1" key="1">
    <citation type="submission" date="2023-10" db="EMBL/GenBank/DDBJ databases">
        <title>Genome assemblies of two species of porcelain crab, Petrolisthes cinctipes and Petrolisthes manimaculis (Anomura: Porcellanidae).</title>
        <authorList>
            <person name="Angst P."/>
        </authorList>
    </citation>
    <scope>NUCLEOTIDE SEQUENCE</scope>
    <source>
        <strain evidence="1">PB745_01</strain>
        <tissue evidence="1">Gill</tissue>
    </source>
</reference>
<dbReference type="AlphaFoldDB" id="A0AAE1BSX4"/>
<gene>
    <name evidence="1" type="ORF">Pcinc_037386</name>
</gene>
<keyword evidence="2" id="KW-1185">Reference proteome</keyword>
<dbReference type="Pfam" id="PF15031">
    <property type="entry name" value="DUF4528"/>
    <property type="match status" value="1"/>
</dbReference>
<dbReference type="PANTHER" id="PTHR34651:SF1">
    <property type="entry name" value="SIMILAR TO ENSANGP00000021391"/>
    <property type="match status" value="1"/>
</dbReference>
<dbReference type="Proteomes" id="UP001286313">
    <property type="component" value="Unassembled WGS sequence"/>
</dbReference>
<dbReference type="PANTHER" id="PTHR34651">
    <property type="entry name" value="SIMILAR TO ENSANGP00000021391"/>
    <property type="match status" value="1"/>
</dbReference>
<sequence>MYLSQTRAVWNITRRSRPLSSLVLSTHLRQRNFPHWTSYFVKYNDIYSDQRGKSHFNWEVDGENYHILRTGCWPYIKYHCTKRPYQDLSLDDNFFRVLKIVNLGLPCLAYGCGASLLIKCHEEIHTPQGTVTIHFLYPEDKGARH</sequence>
<proteinExistence type="predicted"/>